<dbReference type="AlphaFoldDB" id="A0A314KVZ5"/>
<reference evidence="1" key="1">
    <citation type="submission" date="2016-11" db="EMBL/GenBank/DDBJ databases">
        <title>The genome of Nicotiana attenuata.</title>
        <authorList>
            <person name="Xu S."/>
            <person name="Brockmoeller T."/>
            <person name="Gaquerel E."/>
            <person name="Navarro A."/>
            <person name="Kuhl H."/>
            <person name="Gase K."/>
            <person name="Ling Z."/>
            <person name="Zhou W."/>
            <person name="Kreitzer C."/>
            <person name="Stanke M."/>
            <person name="Tang H."/>
            <person name="Lyons E."/>
            <person name="Pandey P."/>
            <person name="Pandey S.P."/>
            <person name="Timmermann B."/>
            <person name="Baldwin I.T."/>
        </authorList>
    </citation>
    <scope>NUCLEOTIDE SEQUENCE [LARGE SCALE GENOMIC DNA]</scope>
    <source>
        <strain evidence="1">UT</strain>
    </source>
</reference>
<keyword evidence="2" id="KW-1185">Reference proteome</keyword>
<feature type="non-terminal residue" evidence="1">
    <location>
        <position position="1"/>
    </location>
</feature>
<dbReference type="Gramene" id="OIT32814">
    <property type="protein sequence ID" value="OIT32814"/>
    <property type="gene ID" value="A4A49_57376"/>
</dbReference>
<sequence>ILLTIRQARQKIRALFNHPLYVLYSTNIPPGATNSIPAYSFLPSPLSVSSSNVLSTSRTIELQPKDVVLSFKEWFMSRKNPVFDRIFEILKTQDDITADISLSRFKLRLSEALVLHVLNYEKNKDV</sequence>
<proteinExistence type="predicted"/>
<evidence type="ECO:0000313" key="2">
    <source>
        <dbReference type="Proteomes" id="UP000187609"/>
    </source>
</evidence>
<feature type="non-terminal residue" evidence="1">
    <location>
        <position position="126"/>
    </location>
</feature>
<comment type="caution">
    <text evidence="1">The sequence shown here is derived from an EMBL/GenBank/DDBJ whole genome shotgun (WGS) entry which is preliminary data.</text>
</comment>
<dbReference type="EMBL" id="MJEQ01000991">
    <property type="protein sequence ID" value="OIT32814.1"/>
    <property type="molecule type" value="Genomic_DNA"/>
</dbReference>
<dbReference type="SMR" id="A0A314KVZ5"/>
<organism evidence="1 2">
    <name type="scientific">Nicotiana attenuata</name>
    <name type="common">Coyote tobacco</name>
    <dbReference type="NCBI Taxonomy" id="49451"/>
    <lineage>
        <taxon>Eukaryota</taxon>
        <taxon>Viridiplantae</taxon>
        <taxon>Streptophyta</taxon>
        <taxon>Embryophyta</taxon>
        <taxon>Tracheophyta</taxon>
        <taxon>Spermatophyta</taxon>
        <taxon>Magnoliopsida</taxon>
        <taxon>eudicotyledons</taxon>
        <taxon>Gunneridae</taxon>
        <taxon>Pentapetalae</taxon>
        <taxon>asterids</taxon>
        <taxon>lamiids</taxon>
        <taxon>Solanales</taxon>
        <taxon>Solanaceae</taxon>
        <taxon>Nicotianoideae</taxon>
        <taxon>Nicotianeae</taxon>
        <taxon>Nicotiana</taxon>
    </lineage>
</organism>
<evidence type="ECO:0000313" key="1">
    <source>
        <dbReference type="EMBL" id="OIT32814.1"/>
    </source>
</evidence>
<accession>A0A314KVZ5</accession>
<name>A0A314KVZ5_NICAT</name>
<protein>
    <submittedName>
        <fullName evidence="1">Uncharacterized protein</fullName>
    </submittedName>
</protein>
<gene>
    <name evidence="1" type="ORF">A4A49_57376</name>
</gene>
<dbReference type="Proteomes" id="UP000187609">
    <property type="component" value="Unassembled WGS sequence"/>
</dbReference>